<dbReference type="PANTHER" id="PTHR35092:SF1">
    <property type="entry name" value="CHLORINASE MJ1651"/>
    <property type="match status" value="1"/>
</dbReference>
<dbReference type="Gene3D" id="3.40.50.10790">
    <property type="entry name" value="S-adenosyl-l-methionine hydroxide adenosyltransferase, N-terminal"/>
    <property type="match status" value="1"/>
</dbReference>
<dbReference type="GeneID" id="14375495"/>
<evidence type="ECO:0000259" key="3">
    <source>
        <dbReference type="Pfam" id="PF01887"/>
    </source>
</evidence>
<dbReference type="AlphaFoldDB" id="L0ICC1"/>
<keyword evidence="6" id="KW-1185">Reference proteome</keyword>
<dbReference type="InterPro" id="IPR023227">
    <property type="entry name" value="SAM_OH_AdoTrfase_C_sf"/>
</dbReference>
<keyword evidence="1" id="KW-0949">S-adenosyl-L-methionine</keyword>
<organism evidence="5 6">
    <name type="scientific">Halovivax ruber (strain DSM 18193 / JCM 13892 / XH-70)</name>
    <dbReference type="NCBI Taxonomy" id="797302"/>
    <lineage>
        <taxon>Archaea</taxon>
        <taxon>Methanobacteriati</taxon>
        <taxon>Methanobacteriota</taxon>
        <taxon>Stenosarchaea group</taxon>
        <taxon>Halobacteria</taxon>
        <taxon>Halobacteriales</taxon>
        <taxon>Natrialbaceae</taxon>
        <taxon>Halovivax</taxon>
    </lineage>
</organism>
<evidence type="ECO:0000313" key="6">
    <source>
        <dbReference type="Proteomes" id="UP000010846"/>
    </source>
</evidence>
<evidence type="ECO:0008006" key="7">
    <source>
        <dbReference type="Google" id="ProtNLM"/>
    </source>
</evidence>
<dbReference type="PIRSF" id="PIRSF006779">
    <property type="entry name" value="UCP006779"/>
    <property type="match status" value="1"/>
</dbReference>
<dbReference type="Gene3D" id="2.40.30.90">
    <property type="entry name" value="Bacterial fluorinating enzyme like"/>
    <property type="match status" value="1"/>
</dbReference>
<dbReference type="InterPro" id="IPR023228">
    <property type="entry name" value="SAM_OH_AdoTrfase_N_sf"/>
</dbReference>
<dbReference type="PANTHER" id="PTHR35092">
    <property type="entry name" value="CHLORINASE MJ1651"/>
    <property type="match status" value="1"/>
</dbReference>
<feature type="domain" description="S-adenosyl-l-methionine hydroxide adenosyltransferase N-terminal" evidence="3">
    <location>
        <begin position="2"/>
        <end position="134"/>
    </location>
</feature>
<evidence type="ECO:0000259" key="4">
    <source>
        <dbReference type="Pfam" id="PF20257"/>
    </source>
</evidence>
<dbReference type="eggNOG" id="arCOG04309">
    <property type="taxonomic scope" value="Archaea"/>
</dbReference>
<dbReference type="OrthoDB" id="372224at2157"/>
<proteinExistence type="inferred from homology"/>
<evidence type="ECO:0000313" key="5">
    <source>
        <dbReference type="EMBL" id="AGB15856.1"/>
    </source>
</evidence>
<name>L0ICC1_HALRX</name>
<dbReference type="Pfam" id="PF01887">
    <property type="entry name" value="SAM_HAT_N"/>
    <property type="match status" value="1"/>
</dbReference>
<dbReference type="Proteomes" id="UP000010846">
    <property type="component" value="Chromosome"/>
</dbReference>
<protein>
    <recommendedName>
        <fullName evidence="7">S-adenosyl-l-methionine hydroxide adenosyltransferase</fullName>
    </recommendedName>
</protein>
<evidence type="ECO:0000256" key="2">
    <source>
        <dbReference type="ARBA" id="ARBA00024035"/>
    </source>
</evidence>
<dbReference type="SUPFAM" id="SSF101852">
    <property type="entry name" value="Bacterial fluorinating enzyme, C-terminal domain"/>
    <property type="match status" value="1"/>
</dbReference>
<dbReference type="InterPro" id="IPR002747">
    <property type="entry name" value="SAM_OH_AdoTrfase"/>
</dbReference>
<dbReference type="InterPro" id="IPR046470">
    <property type="entry name" value="SAM_HAT_C"/>
</dbReference>
<dbReference type="EMBL" id="CP003050">
    <property type="protein sequence ID" value="AGB15856.1"/>
    <property type="molecule type" value="Genomic_DNA"/>
</dbReference>
<accession>L0ICC1</accession>
<sequence length="252" mass="26833">MITLASDCGSLYPAAMAGVIYSQSDARVVDVTHDLPRQDVRAGAFWLREILPSFPPAVHVIVVDPGVRTDRRALVCAAGEHVLVGPDNGILDPIARRLAGSESVEWFAIDDADAEEHTFHGRDVFAPMAATVHDHDWNDLAAIDGLTPIDDPVAYQLPEPQVESTRARGAVLIVDEFGNCVTNVPGEVLDGREAVHVGDSTVVVGRTFDAVDPGDPVVLSGSHGLVELAVNRGRGEDAFDVTAGDSVTLTWD</sequence>
<dbReference type="SUPFAM" id="SSF102522">
    <property type="entry name" value="Bacterial fluorinating enzyme, N-terminal domain"/>
    <property type="match status" value="1"/>
</dbReference>
<comment type="similarity">
    <text evidence="2">Belongs to the SAM hydrolase / SAM-dependent halogenase family.</text>
</comment>
<dbReference type="KEGG" id="hru:Halru_1241"/>
<feature type="domain" description="S-adenosyl-l-methionine hydroxide adenosyltransferase C-terminal" evidence="4">
    <location>
        <begin position="169"/>
        <end position="248"/>
    </location>
</feature>
<reference evidence="5" key="1">
    <citation type="submission" date="2011-09" db="EMBL/GenBank/DDBJ databases">
        <title>Complete sequence of Halovivax ruber XH-70.</title>
        <authorList>
            <consortium name="US DOE Joint Genome Institute"/>
            <person name="Lucas S."/>
            <person name="Han J."/>
            <person name="Lapidus A."/>
            <person name="Cheng J.-F."/>
            <person name="Goodwin L."/>
            <person name="Pitluck S."/>
            <person name="Peters L."/>
            <person name="Mikhailova N."/>
            <person name="Davenport K."/>
            <person name="Detter J.C."/>
            <person name="Han C."/>
            <person name="Tapia R."/>
            <person name="Land M."/>
            <person name="Hauser L."/>
            <person name="Kyrpides N."/>
            <person name="Ivanova N."/>
            <person name="Pagani I."/>
            <person name="Sproer C."/>
            <person name="Anderson I."/>
            <person name="Woyke T."/>
        </authorList>
    </citation>
    <scope>NUCLEOTIDE SEQUENCE</scope>
    <source>
        <strain evidence="5">XH-70</strain>
    </source>
</reference>
<evidence type="ECO:0000256" key="1">
    <source>
        <dbReference type="ARBA" id="ARBA00022691"/>
    </source>
</evidence>
<dbReference type="Pfam" id="PF20257">
    <property type="entry name" value="SAM_HAT_C"/>
    <property type="match status" value="1"/>
</dbReference>
<dbReference type="RefSeq" id="WP_015300510.1">
    <property type="nucleotide sequence ID" value="NC_019964.1"/>
</dbReference>
<dbReference type="InterPro" id="IPR046469">
    <property type="entry name" value="SAM_HAT_N"/>
</dbReference>
<gene>
    <name evidence="5" type="ordered locus">Halru_1241</name>
</gene>
<dbReference type="HOGENOM" id="CLU_059734_1_2_2"/>